<dbReference type="InterPro" id="IPR039448">
    <property type="entry name" value="Beta_helix"/>
</dbReference>
<dbReference type="InterPro" id="IPR003959">
    <property type="entry name" value="ATPase_AAA_core"/>
</dbReference>
<dbReference type="InterPro" id="IPR012334">
    <property type="entry name" value="Pectin_lyas_fold"/>
</dbReference>
<feature type="compositionally biased region" description="Low complexity" evidence="4">
    <location>
        <begin position="1073"/>
        <end position="1085"/>
    </location>
</feature>
<dbReference type="PANTHER" id="PTHR43392:SF2">
    <property type="entry name" value="AAA-TYPE ATPASE FAMILY PROTEIN _ ANKYRIN REPEAT FAMILY PROTEIN"/>
    <property type="match status" value="1"/>
</dbReference>
<keyword evidence="3" id="KW-0067">ATP-binding</keyword>
<dbReference type="SMART" id="SM00710">
    <property type="entry name" value="PbH1"/>
    <property type="match status" value="11"/>
</dbReference>
<dbReference type="Gene3D" id="3.40.50.300">
    <property type="entry name" value="P-loop containing nucleotide triphosphate hydrolases"/>
    <property type="match status" value="2"/>
</dbReference>
<feature type="region of interest" description="Disordered" evidence="4">
    <location>
        <begin position="820"/>
        <end position="843"/>
    </location>
</feature>
<feature type="region of interest" description="Disordered" evidence="4">
    <location>
        <begin position="1069"/>
        <end position="1110"/>
    </location>
</feature>
<dbReference type="InterPro" id="IPR027417">
    <property type="entry name" value="P-loop_NTPase"/>
</dbReference>
<dbReference type="Pfam" id="PF00004">
    <property type="entry name" value="AAA"/>
    <property type="match status" value="1"/>
</dbReference>
<name>A0A7I0Y8Y6_STRCX</name>
<sequence length="1110" mass="115457">MTRQVLLVSRDHPGAYQSIGDALRAASDGALITVEGGTYEEALVVTRMVTITAASGAGDVLVRVDSGSAVVVDAEAVQLSGLTIFGGDNDTAAVEIRRGEAALDACRITGAGWTAVLAWHQGTLVARDCRIYEAQGAGIVVTSPKGNTVEKTVVKETVSSAIVVAEGGRLMVRDSVVDQSGGNGICVNGQARAQIKDTAITASSKPALVVEQNGAAAVSGLTVTDSVSVDAYLTSKGKITLTGCRFSGAGAEAVHIAGGSGPLLKECGFSAPGGTAVRVTGKSRPRLEDCEIGQASLGVLVDGASTAHLAGLAVREAAQAAVVVTEGAVAEVEKLTVAEGAGIGLRVAGAANVVLRDCEFDTDRANAVELDEKATGTFQGLRLRTAGGSGLTLADGARAEVVSARIQGCEVLVGKEAALTVRDSELAGSGTDAIRVTGGGSVTSIGCRVHSARGHGVNIQTAARAEVSNCVIFDNAGDGVRTNTEEPVLVRDCEVRDNGGLQVHQLRDNPQFSAFNLTGGDQQDKAGRPASKKSQRSEDGAAERSEAADTAQHTGTGPLAELDALVGLESVKQEVTGLINLNKMSQRREELGLPMPPMSRHLVFAGPPGTGKTTVARLYGAVLAELGILSKGHIVEVARADLVAQYIGATAIKTTEVFAKAIGGVLFIDEAYTLTSQSKGSGPDFGQEAVETLMKLMEDHRDEIVVIVAGYSEQMDQFLASNPGMASRFSRTVEFPNYSVDELVTIVRGLCGKHYYELTDAALDALTLYFERIPKGPTFGNGRVARQLFESMINRQASRLAAHPPTSDSEFTRLTDDDVESAPGAESVAPGSGDNRQPLQPRSSRRIANLVGLEAVRTSLLERLAGLTELHRQRQPVAGLMNLVFAGKEGSGRGAVAGLYGRCLAEYGLLETGAVHRQALSEFPARWREQAETFAAALFDEATGGVLLLDLDHAFQARPDSERGAVMSALRSAAKTNSEVALMLCGEEAVLADALNERPGSELAACFAEYLAFADYSGAELAELSLRYLAVRGFTVDEPVRGSLVEHFTDSPPPSGAYGAHQFAERLAASDSPAIRPTARADAAAVDSDGTGKPPAEEGSPALTEAGTGA</sequence>
<evidence type="ECO:0000313" key="6">
    <source>
        <dbReference type="EMBL" id="QKZ15967.1"/>
    </source>
</evidence>
<dbReference type="CDD" id="cd00009">
    <property type="entry name" value="AAA"/>
    <property type="match status" value="1"/>
</dbReference>
<evidence type="ECO:0000256" key="1">
    <source>
        <dbReference type="ARBA" id="ARBA00010378"/>
    </source>
</evidence>
<keyword evidence="2" id="KW-0547">Nucleotide-binding</keyword>
<evidence type="ECO:0000256" key="4">
    <source>
        <dbReference type="SAM" id="MobiDB-lite"/>
    </source>
</evidence>
<dbReference type="EMBL" id="CP056041">
    <property type="protein sequence ID" value="QKZ15967.1"/>
    <property type="molecule type" value="Genomic_DNA"/>
</dbReference>
<proteinExistence type="inferred from homology"/>
<dbReference type="InterPro" id="IPR006626">
    <property type="entry name" value="PbH1"/>
</dbReference>
<dbReference type="GO" id="GO:0005524">
    <property type="term" value="F:ATP binding"/>
    <property type="evidence" value="ECO:0007669"/>
    <property type="project" value="UniProtKB-KW"/>
</dbReference>
<feature type="domain" description="AAA+ ATPase" evidence="5">
    <location>
        <begin position="598"/>
        <end position="739"/>
    </location>
</feature>
<dbReference type="PANTHER" id="PTHR43392">
    <property type="entry name" value="AAA-TYPE ATPASE FAMILY PROTEIN / ANKYRIN REPEAT FAMILY PROTEIN"/>
    <property type="match status" value="1"/>
</dbReference>
<reference evidence="6 7" key="1">
    <citation type="submission" date="2020-06" db="EMBL/GenBank/DDBJ databases">
        <title>Genome mining for natural products.</title>
        <authorList>
            <person name="Zhang B."/>
            <person name="Shi J."/>
            <person name="Ge H."/>
        </authorList>
    </citation>
    <scope>NUCLEOTIDE SEQUENCE [LARGE SCALE GENOMIC DNA]</scope>
    <source>
        <strain evidence="6 7">NA02069</strain>
    </source>
</reference>
<feature type="compositionally biased region" description="Polar residues" evidence="4">
    <location>
        <begin position="508"/>
        <end position="521"/>
    </location>
</feature>
<dbReference type="SUPFAM" id="SSF52540">
    <property type="entry name" value="P-loop containing nucleoside triphosphate hydrolases"/>
    <property type="match status" value="1"/>
</dbReference>
<keyword evidence="7" id="KW-1185">Reference proteome</keyword>
<evidence type="ECO:0000256" key="2">
    <source>
        <dbReference type="ARBA" id="ARBA00022741"/>
    </source>
</evidence>
<gene>
    <name evidence="6" type="ORF">HUT05_00210</name>
</gene>
<dbReference type="Gene3D" id="1.10.8.60">
    <property type="match status" value="1"/>
</dbReference>
<accession>A0A7I0Y8Y6</accession>
<evidence type="ECO:0000259" key="5">
    <source>
        <dbReference type="SMART" id="SM00382"/>
    </source>
</evidence>
<dbReference type="GO" id="GO:0016887">
    <property type="term" value="F:ATP hydrolysis activity"/>
    <property type="evidence" value="ECO:0007669"/>
    <property type="project" value="InterPro"/>
</dbReference>
<organism evidence="6 7">
    <name type="scientific">Streptomyces chartreusis</name>
    <dbReference type="NCBI Taxonomy" id="1969"/>
    <lineage>
        <taxon>Bacteria</taxon>
        <taxon>Bacillati</taxon>
        <taxon>Actinomycetota</taxon>
        <taxon>Actinomycetes</taxon>
        <taxon>Kitasatosporales</taxon>
        <taxon>Streptomycetaceae</taxon>
        <taxon>Streptomyces</taxon>
    </lineage>
</organism>
<dbReference type="RefSeq" id="WP_176573682.1">
    <property type="nucleotide sequence ID" value="NZ_CP056041.1"/>
</dbReference>
<dbReference type="SMART" id="SM00382">
    <property type="entry name" value="AAA"/>
    <property type="match status" value="1"/>
</dbReference>
<dbReference type="InterPro" id="IPR050773">
    <property type="entry name" value="CbxX/CfxQ_RuBisCO_ESX"/>
</dbReference>
<dbReference type="SUPFAM" id="SSF51126">
    <property type="entry name" value="Pectin lyase-like"/>
    <property type="match status" value="2"/>
</dbReference>
<evidence type="ECO:0000313" key="7">
    <source>
        <dbReference type="Proteomes" id="UP000509418"/>
    </source>
</evidence>
<evidence type="ECO:0000256" key="3">
    <source>
        <dbReference type="ARBA" id="ARBA00022840"/>
    </source>
</evidence>
<dbReference type="Pfam" id="PF13229">
    <property type="entry name" value="Beta_helix"/>
    <property type="match status" value="3"/>
</dbReference>
<feature type="compositionally biased region" description="Basic and acidic residues" evidence="4">
    <location>
        <begin position="535"/>
        <end position="547"/>
    </location>
</feature>
<dbReference type="Pfam" id="PF17866">
    <property type="entry name" value="AAA_lid_6"/>
    <property type="match status" value="1"/>
</dbReference>
<dbReference type="InterPro" id="IPR000641">
    <property type="entry name" value="CbxX/CfxQ"/>
</dbReference>
<dbReference type="InterPro" id="IPR041627">
    <property type="entry name" value="AAA_lid_6"/>
</dbReference>
<dbReference type="PRINTS" id="PR00819">
    <property type="entry name" value="CBXCFQXSUPER"/>
</dbReference>
<feature type="region of interest" description="Disordered" evidence="4">
    <location>
        <begin position="507"/>
        <end position="556"/>
    </location>
</feature>
<dbReference type="Proteomes" id="UP000509418">
    <property type="component" value="Chromosome"/>
</dbReference>
<dbReference type="InterPro" id="IPR011050">
    <property type="entry name" value="Pectin_lyase_fold/virulence"/>
</dbReference>
<dbReference type="AlphaFoldDB" id="A0A7I0Y8Y6"/>
<protein>
    <submittedName>
        <fullName evidence="6">Right-handed parallel beta-helix repeat-containing protein</fullName>
    </submittedName>
</protein>
<dbReference type="Gene3D" id="2.160.20.10">
    <property type="entry name" value="Single-stranded right-handed beta-helix, Pectin lyase-like"/>
    <property type="match status" value="2"/>
</dbReference>
<comment type="similarity">
    <text evidence="1">Belongs to the CbxX/CfxQ family.</text>
</comment>
<dbReference type="FunFam" id="3.40.50.300:FF:000216">
    <property type="entry name" value="Type VII secretion ATPase EccA"/>
    <property type="match status" value="1"/>
</dbReference>
<dbReference type="InterPro" id="IPR003593">
    <property type="entry name" value="AAA+_ATPase"/>
</dbReference>